<dbReference type="Proteomes" id="UP000033540">
    <property type="component" value="Unassembled WGS sequence"/>
</dbReference>
<proteinExistence type="predicted"/>
<dbReference type="EMBL" id="JZEE01000232">
    <property type="protein sequence ID" value="KJK66844.1"/>
    <property type="molecule type" value="Genomic_DNA"/>
</dbReference>
<protein>
    <submittedName>
        <fullName evidence="2">Uncharacterized protein</fullName>
    </submittedName>
</protein>
<comment type="caution">
    <text evidence="2">The sequence shown here is derived from an EMBL/GenBank/DDBJ whole genome shotgun (WGS) entry which is preliminary data.</text>
</comment>
<evidence type="ECO:0000313" key="3">
    <source>
        <dbReference type="Proteomes" id="UP000033540"/>
    </source>
</evidence>
<dbReference type="OrthoDB" id="2730619at2759"/>
<dbReference type="STRING" id="1403190.A0A0F0IG98"/>
<dbReference type="InterPro" id="IPR043750">
    <property type="entry name" value="DUF5695"/>
</dbReference>
<feature type="chain" id="PRO_5002443203" evidence="1">
    <location>
        <begin position="19"/>
        <end position="896"/>
    </location>
</feature>
<gene>
    <name evidence="2" type="ORF">P875_00127873</name>
</gene>
<evidence type="ECO:0000256" key="1">
    <source>
        <dbReference type="SAM" id="SignalP"/>
    </source>
</evidence>
<reference evidence="2 3" key="1">
    <citation type="submission" date="2015-02" db="EMBL/GenBank/DDBJ databases">
        <title>Draft genome sequence of Aspergillus parasiticus SU-1.</title>
        <authorList>
            <person name="Yu J."/>
            <person name="Fedorova N."/>
            <person name="Yin Y."/>
            <person name="Losada L."/>
            <person name="Zafar N."/>
            <person name="Taujale R."/>
            <person name="Ehrlich K.C."/>
            <person name="Bhatnagar D."/>
            <person name="Cleveland T.E."/>
            <person name="Bennett J.W."/>
            <person name="Nierman W.C."/>
        </authorList>
    </citation>
    <scope>NUCLEOTIDE SEQUENCE [LARGE SCALE GENOMIC DNA]</scope>
    <source>
        <strain evidence="3">ATCC 56775 / NRRL 5862 / SRRC 143 / SU-1</strain>
    </source>
</reference>
<organism evidence="2 3">
    <name type="scientific">Aspergillus parasiticus (strain ATCC 56775 / NRRL 5862 / SRRC 143 / SU-1)</name>
    <dbReference type="NCBI Taxonomy" id="1403190"/>
    <lineage>
        <taxon>Eukaryota</taxon>
        <taxon>Fungi</taxon>
        <taxon>Dikarya</taxon>
        <taxon>Ascomycota</taxon>
        <taxon>Pezizomycotina</taxon>
        <taxon>Eurotiomycetes</taxon>
        <taxon>Eurotiomycetidae</taxon>
        <taxon>Eurotiales</taxon>
        <taxon>Aspergillaceae</taxon>
        <taxon>Aspergillus</taxon>
        <taxon>Aspergillus subgen. Circumdati</taxon>
    </lineage>
</organism>
<sequence>MLGFRLILLCQFISIAVTQSFNTSAFGGELGSFGVLKSLRPNVLPSFDFSPSKFFDKRTSNNNYHLGDILISFRVAGENDWSSASSAANRSVEIRSLPTSRSEILVSDLSNILPSPVLNITRSWSDYHGDIVLSFDVTNISPGAVVIGALGFPIEFNSIFTGQDAADVLQTGSFIDPYIGLDAGYAQVTRLNGTGPNLVLTPFTNATKLEAWEFLSESSGSLKYQSNSFEGFYSWQVYSQALADTQWGNAEPWNTPTSYVLKSNETQTYAIRISVAPQVSKIEDTLYNNGRPVAVGIPGYILPNDTIGSLYLKSRSAPASFEIFPKGSLQITKQNPSPKAPWRGYTVQAGTGAFGRVRVTITYADSTKQTVHYWVTHNSLQAPKLIGNHISQNQWYTNTSDIFGRAPSIMSWDRTNGSIVLQDSRVAVAGLSDEGGAGSFVALAMKQVLQPKQEEVELLEVFVNKTAWGSLQDSTYGVKMSLFYYSPDDLPDFPYSSSINWKSAWNKTRSLSTGRAYNYVWVSALYWGLYKASRISPGILSYNTPEWYLQQASRTVARGVNASTGYSDAGLMGESFWGNLLQDLRAEGMGADADALESRFHERQVSWSESSDPFGSEQAWDCTGQEGVYFWSQYFNDSTTSLMTIESIHGYNPTIPHWVYNGNARRYWDFLTAGQINLRRIERQGHHYGSGLNSLALLDWFRRSDNPASQESFYDLRVGYGGYMGPLSNIDADGFTSMSFHTFPQTMAWDNYTGDYGPNFLGHVQASGVYLVQHPDFGWSAFGGNLYHNASGLLTIYPRDTLRRRLFASHIGLYIELESGQIEQVTWSESTNELKIKVTSDVSGATEVLFFTSLTSSVLGETHQVKLQSKGLKAARGGYIVDIPHGGSATLTWEKA</sequence>
<dbReference type="AlphaFoldDB" id="A0A0F0IG98"/>
<name>A0A0F0IG98_ASPPU</name>
<accession>A0A0F0IG98</accession>
<dbReference type="Pfam" id="PF18951">
    <property type="entry name" value="DUF5695"/>
    <property type="match status" value="1"/>
</dbReference>
<feature type="signal peptide" evidence="1">
    <location>
        <begin position="1"/>
        <end position="18"/>
    </location>
</feature>
<evidence type="ECO:0000313" key="2">
    <source>
        <dbReference type="EMBL" id="KJK66844.1"/>
    </source>
</evidence>
<keyword evidence="1" id="KW-0732">Signal</keyword>